<evidence type="ECO:0000313" key="1">
    <source>
        <dbReference type="EMBL" id="GAI20652.1"/>
    </source>
</evidence>
<proteinExistence type="predicted"/>
<dbReference type="AlphaFoldDB" id="X1LMR1"/>
<sequence>MGCLVERECKERGLIPQSKKYEIVNANTVEDAIGNFPSLKEEDKNVIFSNKDKTYQLFIKAFYEANFDISRVRYILKVSDKNEKILDVVLENLTNYPNLTDEFYQFLLNYTDHLEVGRKIYLLCKEKPSPYEYVEGKYWELLSYFPFEETEKQEMINIAIDKLKKNRNNYALKRGLYKFLCSINTCLVLKWLEKESSSLIQMIIIPYVPTKCMDKEEYRNLLKAFFRRSNYEPAIATIKELIYNFKFNIVNQLRSPYND</sequence>
<dbReference type="EMBL" id="BARV01014570">
    <property type="protein sequence ID" value="GAI20652.1"/>
    <property type="molecule type" value="Genomic_DNA"/>
</dbReference>
<protein>
    <submittedName>
        <fullName evidence="1">Uncharacterized protein</fullName>
    </submittedName>
</protein>
<comment type="caution">
    <text evidence="1">The sequence shown here is derived from an EMBL/GenBank/DDBJ whole genome shotgun (WGS) entry which is preliminary data.</text>
</comment>
<accession>X1LMR1</accession>
<feature type="non-terminal residue" evidence="1">
    <location>
        <position position="259"/>
    </location>
</feature>
<reference evidence="1" key="1">
    <citation type="journal article" date="2014" name="Front. Microbiol.">
        <title>High frequency of phylogenetically diverse reductive dehalogenase-homologous genes in deep subseafloor sedimentary metagenomes.</title>
        <authorList>
            <person name="Kawai M."/>
            <person name="Futagami T."/>
            <person name="Toyoda A."/>
            <person name="Takaki Y."/>
            <person name="Nishi S."/>
            <person name="Hori S."/>
            <person name="Arai W."/>
            <person name="Tsubouchi T."/>
            <person name="Morono Y."/>
            <person name="Uchiyama I."/>
            <person name="Ito T."/>
            <person name="Fujiyama A."/>
            <person name="Inagaki F."/>
            <person name="Takami H."/>
        </authorList>
    </citation>
    <scope>NUCLEOTIDE SEQUENCE</scope>
    <source>
        <strain evidence="1">Expedition CK06-06</strain>
    </source>
</reference>
<organism evidence="1">
    <name type="scientific">marine sediment metagenome</name>
    <dbReference type="NCBI Taxonomy" id="412755"/>
    <lineage>
        <taxon>unclassified sequences</taxon>
        <taxon>metagenomes</taxon>
        <taxon>ecological metagenomes</taxon>
    </lineage>
</organism>
<gene>
    <name evidence="1" type="ORF">S06H3_25317</name>
</gene>
<name>X1LMR1_9ZZZZ</name>